<sequence>MINFTVSIFGSRIFGVGKYFHSKSTRPSFFIVLISLFPEIIISTFHELLISLFQ</sequence>
<feature type="transmembrane region" description="Helical" evidence="1">
    <location>
        <begin position="29"/>
        <end position="53"/>
    </location>
</feature>
<reference evidence="2 3" key="1">
    <citation type="journal article" date="2015" name="Genome Announc.">
        <title>Expanding the biotechnology potential of lactobacilli through comparative genomics of 213 strains and associated genera.</title>
        <authorList>
            <person name="Sun Z."/>
            <person name="Harris H.M."/>
            <person name="McCann A."/>
            <person name="Guo C."/>
            <person name="Argimon S."/>
            <person name="Zhang W."/>
            <person name="Yang X."/>
            <person name="Jeffery I.B."/>
            <person name="Cooney J.C."/>
            <person name="Kagawa T.F."/>
            <person name="Liu W."/>
            <person name="Song Y."/>
            <person name="Salvetti E."/>
            <person name="Wrobel A."/>
            <person name="Rasinkangas P."/>
            <person name="Parkhill J."/>
            <person name="Rea M.C."/>
            <person name="O'Sullivan O."/>
            <person name="Ritari J."/>
            <person name="Douillard F.P."/>
            <person name="Paul Ross R."/>
            <person name="Yang R."/>
            <person name="Briner A.E."/>
            <person name="Felis G.E."/>
            <person name="de Vos W.M."/>
            <person name="Barrangou R."/>
            <person name="Klaenhammer T.R."/>
            <person name="Caufield P.W."/>
            <person name="Cui Y."/>
            <person name="Zhang H."/>
            <person name="O'Toole P.W."/>
        </authorList>
    </citation>
    <scope>NUCLEOTIDE SEQUENCE [LARGE SCALE GENOMIC DNA]</scope>
    <source>
        <strain evidence="2 3">ATCC 27304</strain>
    </source>
</reference>
<evidence type="ECO:0000313" key="2">
    <source>
        <dbReference type="EMBL" id="KRN26659.1"/>
    </source>
</evidence>
<organism evidence="2 3">
    <name type="scientific">Liquorilactobacillus mali</name>
    <dbReference type="NCBI Taxonomy" id="1618"/>
    <lineage>
        <taxon>Bacteria</taxon>
        <taxon>Bacillati</taxon>
        <taxon>Bacillota</taxon>
        <taxon>Bacilli</taxon>
        <taxon>Lactobacillales</taxon>
        <taxon>Lactobacillaceae</taxon>
        <taxon>Liquorilactobacillus</taxon>
    </lineage>
</organism>
<dbReference type="AlphaFoldDB" id="A0A0R2FDV3"/>
<dbReference type="Proteomes" id="UP000051727">
    <property type="component" value="Unassembled WGS sequence"/>
</dbReference>
<keyword evidence="1" id="KW-0472">Membrane</keyword>
<evidence type="ECO:0000256" key="1">
    <source>
        <dbReference type="SAM" id="Phobius"/>
    </source>
</evidence>
<keyword evidence="1" id="KW-1133">Transmembrane helix</keyword>
<name>A0A0R2FDV3_9LACO</name>
<protein>
    <submittedName>
        <fullName evidence="2">Uncharacterized protein</fullName>
    </submittedName>
</protein>
<proteinExistence type="predicted"/>
<dbReference type="PATRIC" id="fig|1618.3.peg.1626"/>
<comment type="caution">
    <text evidence="2">The sequence shown here is derived from an EMBL/GenBank/DDBJ whole genome shotgun (WGS) entry which is preliminary data.</text>
</comment>
<gene>
    <name evidence="2" type="ORF">IV36_GL001607</name>
</gene>
<keyword evidence="1" id="KW-0812">Transmembrane</keyword>
<dbReference type="EMBL" id="JQAR01000038">
    <property type="protein sequence ID" value="KRN26659.1"/>
    <property type="molecule type" value="Genomic_DNA"/>
</dbReference>
<accession>A0A0R2FDV3</accession>
<evidence type="ECO:0000313" key="3">
    <source>
        <dbReference type="Proteomes" id="UP000051727"/>
    </source>
</evidence>